<reference evidence="1 2" key="1">
    <citation type="submission" date="2018-11" db="EMBL/GenBank/DDBJ databases">
        <title>Taxonoimc description of Halomarina strain SPP-AMP-1.</title>
        <authorList>
            <person name="Pal Y."/>
            <person name="Srinivasana K."/>
            <person name="Verma A."/>
            <person name="Kumar P."/>
        </authorList>
    </citation>
    <scope>NUCLEOTIDE SEQUENCE [LARGE SCALE GENOMIC DNA]</scope>
    <source>
        <strain evidence="1 2">SPP-AMP-1</strain>
    </source>
</reference>
<dbReference type="RefSeq" id="WP_124955836.1">
    <property type="nucleotide sequence ID" value="NZ_RRCH01000031.1"/>
</dbReference>
<dbReference type="InterPro" id="IPR009003">
    <property type="entry name" value="Peptidase_S1_PA"/>
</dbReference>
<comment type="caution">
    <text evidence="1">The sequence shown here is derived from an EMBL/GenBank/DDBJ whole genome shotgun (WGS) entry which is preliminary data.</text>
</comment>
<dbReference type="AlphaFoldDB" id="A0A3P3R5Z6"/>
<name>A0A3P3R5Z6_9EURY</name>
<dbReference type="EMBL" id="RRCH01000031">
    <property type="protein sequence ID" value="RRJ28876.1"/>
    <property type="molecule type" value="Genomic_DNA"/>
</dbReference>
<dbReference type="SUPFAM" id="SSF50494">
    <property type="entry name" value="Trypsin-like serine proteases"/>
    <property type="match status" value="1"/>
</dbReference>
<sequence length="343" mass="37577">MSAKYITREDIDGAASDEVPIVIGMHSDDPMGEQTAYKRYVPADWYNDYRHATRMKHRIERSLGTLPGVVSIGVSPGEVGGDNSRLVVRLQDGDVRTTMGEVPTHVEGVEIDVESVSGFEPIGCTDTLQNWSSSTATIRGGYEVRGNSNAPIGSVGAPAFKDGNRYLATCQHIFSGSDATGETLKHPNGTSLGTVRHTKCNEDYAMVELNRGYRIKRAIRYSGYNGISGHFSYDGLGYLKSRGVNTQKVGRTTCRTSFAKIQTTAETIYTAPGCLPKPYSVFHEDNSSGNDLKRGDSGSISFYESPNNSNRCWLVSFINYEDGKTNDVFGIGIYRLADFGYNF</sequence>
<protein>
    <recommendedName>
        <fullName evidence="3">Serine protease</fullName>
    </recommendedName>
</protein>
<organism evidence="1 2">
    <name type="scientific">Halocatena pleomorpha</name>
    <dbReference type="NCBI Taxonomy" id="1785090"/>
    <lineage>
        <taxon>Archaea</taxon>
        <taxon>Methanobacteriati</taxon>
        <taxon>Methanobacteriota</taxon>
        <taxon>Stenosarchaea group</taxon>
        <taxon>Halobacteria</taxon>
        <taxon>Halobacteriales</taxon>
        <taxon>Natronomonadaceae</taxon>
        <taxon>Halocatena</taxon>
    </lineage>
</organism>
<gene>
    <name evidence="1" type="ORF">EIK79_14260</name>
</gene>
<dbReference type="OrthoDB" id="333539at2157"/>
<evidence type="ECO:0008006" key="3">
    <source>
        <dbReference type="Google" id="ProtNLM"/>
    </source>
</evidence>
<accession>A0A3P3R5Z6</accession>
<proteinExistence type="predicted"/>
<evidence type="ECO:0000313" key="1">
    <source>
        <dbReference type="EMBL" id="RRJ28876.1"/>
    </source>
</evidence>
<evidence type="ECO:0000313" key="2">
    <source>
        <dbReference type="Proteomes" id="UP000282322"/>
    </source>
</evidence>
<dbReference type="Proteomes" id="UP000282322">
    <property type="component" value="Unassembled WGS sequence"/>
</dbReference>
<keyword evidence="2" id="KW-1185">Reference proteome</keyword>